<dbReference type="EC" id="2.7.13.3" evidence="2"/>
<comment type="caution">
    <text evidence="6">The sequence shown here is derived from an EMBL/GenBank/DDBJ whole genome shotgun (WGS) entry which is preliminary data.</text>
</comment>
<dbReference type="PANTHER" id="PTHR43547:SF2">
    <property type="entry name" value="HYBRID SIGNAL TRANSDUCTION HISTIDINE KINASE C"/>
    <property type="match status" value="1"/>
</dbReference>
<dbReference type="GO" id="GO:0000155">
    <property type="term" value="F:phosphorelay sensor kinase activity"/>
    <property type="evidence" value="ECO:0007669"/>
    <property type="project" value="InterPro"/>
</dbReference>
<evidence type="ECO:0000313" key="7">
    <source>
        <dbReference type="Proteomes" id="UP000812270"/>
    </source>
</evidence>
<feature type="transmembrane region" description="Helical" evidence="4">
    <location>
        <begin position="21"/>
        <end position="45"/>
    </location>
</feature>
<dbReference type="SMART" id="SM00387">
    <property type="entry name" value="HATPase_c"/>
    <property type="match status" value="1"/>
</dbReference>
<evidence type="ECO:0000256" key="4">
    <source>
        <dbReference type="SAM" id="Phobius"/>
    </source>
</evidence>
<evidence type="ECO:0000259" key="5">
    <source>
        <dbReference type="PROSITE" id="PS50109"/>
    </source>
</evidence>
<dbReference type="InterPro" id="IPR003661">
    <property type="entry name" value="HisK_dim/P_dom"/>
</dbReference>
<protein>
    <recommendedName>
        <fullName evidence="2">histidine kinase</fullName>
        <ecNumber evidence="2">2.7.13.3</ecNumber>
    </recommendedName>
</protein>
<proteinExistence type="predicted"/>
<dbReference type="Pfam" id="PF02518">
    <property type="entry name" value="HATPase_c"/>
    <property type="match status" value="1"/>
</dbReference>
<dbReference type="InterPro" id="IPR003594">
    <property type="entry name" value="HATPase_dom"/>
</dbReference>
<keyword evidence="4" id="KW-0472">Membrane</keyword>
<reference evidence="6" key="1">
    <citation type="submission" date="2021-06" db="EMBL/GenBank/DDBJ databases">
        <authorList>
            <person name="Huq M.A."/>
        </authorList>
    </citation>
    <scope>NUCLEOTIDE SEQUENCE</scope>
    <source>
        <strain evidence="6">MAH-26</strain>
    </source>
</reference>
<keyword evidence="3" id="KW-0597">Phosphoprotein</keyword>
<accession>A0A9E2S9I5</accession>
<feature type="transmembrane region" description="Helical" evidence="4">
    <location>
        <begin position="51"/>
        <end position="72"/>
    </location>
</feature>
<dbReference type="Proteomes" id="UP000812270">
    <property type="component" value="Unassembled WGS sequence"/>
</dbReference>
<organism evidence="6 7">
    <name type="scientific">Pinibacter aurantiacus</name>
    <dbReference type="NCBI Taxonomy" id="2851599"/>
    <lineage>
        <taxon>Bacteria</taxon>
        <taxon>Pseudomonadati</taxon>
        <taxon>Bacteroidota</taxon>
        <taxon>Chitinophagia</taxon>
        <taxon>Chitinophagales</taxon>
        <taxon>Chitinophagaceae</taxon>
        <taxon>Pinibacter</taxon>
    </lineage>
</organism>
<keyword evidence="7" id="KW-1185">Reference proteome</keyword>
<evidence type="ECO:0000313" key="6">
    <source>
        <dbReference type="EMBL" id="MBV4358988.1"/>
    </source>
</evidence>
<sequence>MNRIYSALSNIKFLRNSYTSKFLFIAFLGIHIPLLGLIGLIILHSQNIPPLYVFVTALIFTLLATAVTLYILNSLLYPLKQSKKTLEDFLNNRTLPALPLNYTDEAGILMQNIYLALTELERRIEEKKDLTRFISHDLRLPLLNLKIFSSELADSETMSPEKSKKLASMIAKCANEQEVLLEKVIEILDYDSLDILSDHLQITNINHLIESSIDSVQSTAGKKNIDIVFNSAKSHSVKASPALFTQVIKNILTNSIKFSYPGSVVQVNIIQQTNGIDIIITDDGVGFDPSHSERIFERLTKGQTGTAGEPSTGVGLYLSRKIIDGHKGTLTAKSAGIGKGATFLVSIPRN</sequence>
<dbReference type="InterPro" id="IPR005467">
    <property type="entry name" value="His_kinase_dom"/>
</dbReference>
<dbReference type="RefSeq" id="WP_217792792.1">
    <property type="nucleotide sequence ID" value="NZ_JAHSPG010000013.1"/>
</dbReference>
<keyword evidence="4" id="KW-0812">Transmembrane</keyword>
<dbReference type="CDD" id="cd00075">
    <property type="entry name" value="HATPase"/>
    <property type="match status" value="1"/>
</dbReference>
<dbReference type="PROSITE" id="PS50109">
    <property type="entry name" value="HIS_KIN"/>
    <property type="match status" value="1"/>
</dbReference>
<gene>
    <name evidence="6" type="ORF">KTO63_17605</name>
</gene>
<evidence type="ECO:0000256" key="2">
    <source>
        <dbReference type="ARBA" id="ARBA00012438"/>
    </source>
</evidence>
<evidence type="ECO:0000256" key="1">
    <source>
        <dbReference type="ARBA" id="ARBA00000085"/>
    </source>
</evidence>
<evidence type="ECO:0000256" key="3">
    <source>
        <dbReference type="ARBA" id="ARBA00022553"/>
    </source>
</evidence>
<name>A0A9E2S9I5_9BACT</name>
<keyword evidence="6" id="KW-0418">Kinase</keyword>
<comment type="catalytic activity">
    <reaction evidence="1">
        <text>ATP + protein L-histidine = ADP + protein N-phospho-L-histidine.</text>
        <dbReference type="EC" id="2.7.13.3"/>
    </reaction>
</comment>
<dbReference type="PANTHER" id="PTHR43547">
    <property type="entry name" value="TWO-COMPONENT HISTIDINE KINASE"/>
    <property type="match status" value="1"/>
</dbReference>
<dbReference type="EMBL" id="JAHSPG010000013">
    <property type="protein sequence ID" value="MBV4358988.1"/>
    <property type="molecule type" value="Genomic_DNA"/>
</dbReference>
<dbReference type="CDD" id="cd00082">
    <property type="entry name" value="HisKA"/>
    <property type="match status" value="1"/>
</dbReference>
<keyword evidence="4" id="KW-1133">Transmembrane helix</keyword>
<feature type="domain" description="Histidine kinase" evidence="5">
    <location>
        <begin position="133"/>
        <end position="350"/>
    </location>
</feature>
<keyword evidence="6" id="KW-0808">Transferase</keyword>
<dbReference type="AlphaFoldDB" id="A0A9E2S9I5"/>